<evidence type="ECO:0000256" key="2">
    <source>
        <dbReference type="ARBA" id="ARBA00022917"/>
    </source>
</evidence>
<dbReference type="InterPro" id="IPR036191">
    <property type="entry name" value="RRF_sf"/>
</dbReference>
<dbReference type="InterPro" id="IPR002661">
    <property type="entry name" value="Ribosome_recyc_fac"/>
</dbReference>
<dbReference type="SUPFAM" id="SSF55194">
    <property type="entry name" value="Ribosome recycling factor, RRF"/>
    <property type="match status" value="1"/>
</dbReference>
<comment type="function">
    <text evidence="3">Necessary for protein synthesis in mitochondria. Functions as a ribosome recycling factor in mitochondria.</text>
</comment>
<proteinExistence type="inferred from homology"/>
<sequence>MLVPGSQRILAGEEYTKAETKMKAFVDKFLKDVAALEQRASGRVTPAMLSPVRVILPDNAGTDGRGVRLEEIATVGVREGTTLIITVFEEQTLKHVEKALYDAKISGVVPQKADSRTVKIPIPKPTVEARLAMFSTAQRQAEDTRVLIRKQHQTSLKKGGYEKHAPEIKEFQSLADKYLTEVDKILAEAKKSSGAK</sequence>
<evidence type="ECO:0000259" key="4">
    <source>
        <dbReference type="Pfam" id="PF01765"/>
    </source>
</evidence>
<evidence type="ECO:0000256" key="3">
    <source>
        <dbReference type="ARBA" id="ARBA00024909"/>
    </source>
</evidence>
<gene>
    <name evidence="5" type="ORF">OBBRIDRAFT_759245</name>
</gene>
<accession>A0A8E2AN64</accession>
<keyword evidence="2" id="KW-0648">Protein biosynthesis</keyword>
<name>A0A8E2AN64_9APHY</name>
<dbReference type="PANTHER" id="PTHR20982">
    <property type="entry name" value="RIBOSOME RECYCLING FACTOR"/>
    <property type="match status" value="1"/>
</dbReference>
<dbReference type="OrthoDB" id="407355at2759"/>
<dbReference type="Proteomes" id="UP000250043">
    <property type="component" value="Unassembled WGS sequence"/>
</dbReference>
<organism evidence="5 6">
    <name type="scientific">Obba rivulosa</name>
    <dbReference type="NCBI Taxonomy" id="1052685"/>
    <lineage>
        <taxon>Eukaryota</taxon>
        <taxon>Fungi</taxon>
        <taxon>Dikarya</taxon>
        <taxon>Basidiomycota</taxon>
        <taxon>Agaricomycotina</taxon>
        <taxon>Agaricomycetes</taxon>
        <taxon>Polyporales</taxon>
        <taxon>Gelatoporiaceae</taxon>
        <taxon>Obba</taxon>
    </lineage>
</organism>
<dbReference type="EMBL" id="KV722473">
    <property type="protein sequence ID" value="OCH87768.1"/>
    <property type="molecule type" value="Genomic_DNA"/>
</dbReference>
<comment type="similarity">
    <text evidence="1">Belongs to the RRF family.</text>
</comment>
<dbReference type="PANTHER" id="PTHR20982:SF3">
    <property type="entry name" value="MITOCHONDRIAL RIBOSOME RECYCLING FACTOR PSEUDO 1"/>
    <property type="match status" value="1"/>
</dbReference>
<evidence type="ECO:0000313" key="6">
    <source>
        <dbReference type="Proteomes" id="UP000250043"/>
    </source>
</evidence>
<protein>
    <submittedName>
        <fullName evidence="5">Ribosome recycling factor</fullName>
    </submittedName>
</protein>
<reference evidence="5 6" key="1">
    <citation type="submission" date="2016-07" db="EMBL/GenBank/DDBJ databases">
        <title>Draft genome of the white-rot fungus Obba rivulosa 3A-2.</title>
        <authorList>
            <consortium name="DOE Joint Genome Institute"/>
            <person name="Miettinen O."/>
            <person name="Riley R."/>
            <person name="Acob R."/>
            <person name="Barry K."/>
            <person name="Cullen D."/>
            <person name="De Vries R."/>
            <person name="Hainaut M."/>
            <person name="Hatakka A."/>
            <person name="Henrissat B."/>
            <person name="Hilden K."/>
            <person name="Kuo R."/>
            <person name="Labutti K."/>
            <person name="Lipzen A."/>
            <person name="Makela M.R."/>
            <person name="Sandor L."/>
            <person name="Spatafora J.W."/>
            <person name="Grigoriev I.V."/>
            <person name="Hibbett D.S."/>
        </authorList>
    </citation>
    <scope>NUCLEOTIDE SEQUENCE [LARGE SCALE GENOMIC DNA]</scope>
    <source>
        <strain evidence="5 6">3A-2</strain>
    </source>
</reference>
<evidence type="ECO:0000313" key="5">
    <source>
        <dbReference type="EMBL" id="OCH87768.1"/>
    </source>
</evidence>
<dbReference type="Gene3D" id="1.10.132.20">
    <property type="entry name" value="Ribosome-recycling factor"/>
    <property type="match status" value="1"/>
</dbReference>
<dbReference type="GO" id="GO:0043023">
    <property type="term" value="F:ribosomal large subunit binding"/>
    <property type="evidence" value="ECO:0007669"/>
    <property type="project" value="TreeGrafter"/>
</dbReference>
<feature type="domain" description="Ribosome recycling factor" evidence="4">
    <location>
        <begin position="37"/>
        <end position="191"/>
    </location>
</feature>
<dbReference type="GO" id="GO:0005739">
    <property type="term" value="C:mitochondrion"/>
    <property type="evidence" value="ECO:0007669"/>
    <property type="project" value="TreeGrafter"/>
</dbReference>
<dbReference type="Gene3D" id="3.30.1360.40">
    <property type="match status" value="1"/>
</dbReference>
<dbReference type="InterPro" id="IPR023584">
    <property type="entry name" value="Ribosome_recyc_fac_dom"/>
</dbReference>
<keyword evidence="6" id="KW-1185">Reference proteome</keyword>
<evidence type="ECO:0000256" key="1">
    <source>
        <dbReference type="ARBA" id="ARBA00005912"/>
    </source>
</evidence>
<dbReference type="Pfam" id="PF01765">
    <property type="entry name" value="RRF"/>
    <property type="match status" value="1"/>
</dbReference>
<dbReference type="AlphaFoldDB" id="A0A8E2AN64"/>
<dbReference type="GO" id="GO:0006412">
    <property type="term" value="P:translation"/>
    <property type="evidence" value="ECO:0007669"/>
    <property type="project" value="UniProtKB-KW"/>
</dbReference>